<dbReference type="Pfam" id="PF02604">
    <property type="entry name" value="PhdYeFM_antitox"/>
    <property type="match status" value="1"/>
</dbReference>
<reference evidence="4" key="1">
    <citation type="submission" date="2016-01" db="EMBL/GenBank/DDBJ databases">
        <authorList>
            <person name="Mitreva M."/>
            <person name="Pepin K.H."/>
            <person name="Mihindukulasuriya K.A."/>
            <person name="Fulton R."/>
            <person name="Fronick C."/>
            <person name="O'Laughlin M."/>
            <person name="Miner T."/>
            <person name="Herter B."/>
            <person name="Rosa B.A."/>
            <person name="Cordes M."/>
            <person name="Tomlinson C."/>
            <person name="Wollam A."/>
            <person name="Palsikar V.B."/>
            <person name="Mardis E.R."/>
            <person name="Wilson R.K."/>
        </authorList>
    </citation>
    <scope>NUCLEOTIDE SEQUENCE [LARGE SCALE GENOMIC DNA]</scope>
    <source>
        <strain evidence="4">DNF00896</strain>
    </source>
</reference>
<organism evidence="3 4">
    <name type="scientific">Lachnoanaerobaculum saburreum</name>
    <dbReference type="NCBI Taxonomy" id="467210"/>
    <lineage>
        <taxon>Bacteria</taxon>
        <taxon>Bacillati</taxon>
        <taxon>Bacillota</taxon>
        <taxon>Clostridia</taxon>
        <taxon>Lachnospirales</taxon>
        <taxon>Lachnospiraceae</taxon>
        <taxon>Lachnoanaerobaculum</taxon>
    </lineage>
</organism>
<evidence type="ECO:0000313" key="3">
    <source>
        <dbReference type="EMBL" id="KXB60797.1"/>
    </source>
</evidence>
<protein>
    <recommendedName>
        <fullName evidence="2">Antitoxin</fullName>
    </recommendedName>
</protein>
<gene>
    <name evidence="3" type="ORF">HMPREF1866_00247</name>
</gene>
<accession>A0A133ZZE0</accession>
<dbReference type="SUPFAM" id="SSF143120">
    <property type="entry name" value="YefM-like"/>
    <property type="match status" value="1"/>
</dbReference>
<dbReference type="NCBIfam" id="TIGR01552">
    <property type="entry name" value="phd_fam"/>
    <property type="match status" value="1"/>
</dbReference>
<evidence type="ECO:0000313" key="4">
    <source>
        <dbReference type="Proteomes" id="UP000070394"/>
    </source>
</evidence>
<dbReference type="STRING" id="467210.HMPREF1866_00247"/>
<comment type="function">
    <text evidence="2">Antitoxin component of a type II toxin-antitoxin (TA) system.</text>
</comment>
<dbReference type="AlphaFoldDB" id="A0A133ZZE0"/>
<dbReference type="EMBL" id="LSDA01000010">
    <property type="protein sequence ID" value="KXB60797.1"/>
    <property type="molecule type" value="Genomic_DNA"/>
</dbReference>
<dbReference type="PATRIC" id="fig|467210.3.peg.243"/>
<dbReference type="Proteomes" id="UP000070394">
    <property type="component" value="Unassembled WGS sequence"/>
</dbReference>
<evidence type="ECO:0000256" key="2">
    <source>
        <dbReference type="RuleBase" id="RU362080"/>
    </source>
</evidence>
<keyword evidence="4" id="KW-1185">Reference proteome</keyword>
<dbReference type="OrthoDB" id="9795585at2"/>
<name>A0A133ZZE0_9FIRM</name>
<evidence type="ECO:0000256" key="1">
    <source>
        <dbReference type="ARBA" id="ARBA00009981"/>
    </source>
</evidence>
<dbReference type="InterPro" id="IPR006442">
    <property type="entry name" value="Antitoxin_Phd/YefM"/>
</dbReference>
<proteinExistence type="inferred from homology"/>
<comment type="similarity">
    <text evidence="1 2">Belongs to the phD/YefM antitoxin family.</text>
</comment>
<dbReference type="RefSeq" id="WP_060930243.1">
    <property type="nucleotide sequence ID" value="NZ_KQ959775.1"/>
</dbReference>
<comment type="caution">
    <text evidence="3">The sequence shown here is derived from an EMBL/GenBank/DDBJ whole genome shotgun (WGS) entry which is preliminary data.</text>
</comment>
<sequence>MPIIKSSTDLRNSYNDISTFCHNTNEPIFITKNGRGDLAVMSIDLYNKLTSKYELYRLLEQSEDDFSNGHTLSFEESMKHLREKLNNGTV</sequence>
<dbReference type="InterPro" id="IPR036165">
    <property type="entry name" value="YefM-like_sf"/>
</dbReference>